<evidence type="ECO:0000256" key="1">
    <source>
        <dbReference type="SAM" id="SignalP"/>
    </source>
</evidence>
<proteinExistence type="predicted"/>
<dbReference type="STRING" id="1121884.SAMN02745131_02230"/>
<dbReference type="GO" id="GO:0016603">
    <property type="term" value="F:glutaminyl-peptide cyclotransferase activity"/>
    <property type="evidence" value="ECO:0007669"/>
    <property type="project" value="InterPro"/>
</dbReference>
<evidence type="ECO:0000313" key="3">
    <source>
        <dbReference type="Proteomes" id="UP000184048"/>
    </source>
</evidence>
<dbReference type="AlphaFoldDB" id="A0A1M5AC64"/>
<name>A0A1M5AC64_9BACT</name>
<dbReference type="PANTHER" id="PTHR31270:SF1">
    <property type="entry name" value="GLUTAMINYL-PEPTIDE CYCLOTRANSFERASE"/>
    <property type="match status" value="1"/>
</dbReference>
<dbReference type="OrthoDB" id="9783700at2"/>
<dbReference type="Pfam" id="PF05096">
    <property type="entry name" value="Glu_cyclase_2"/>
    <property type="match status" value="1"/>
</dbReference>
<sequence length="265" mass="29985">MKKLSCVLAATLFIIFISCNNNTEDSSGTPAEKPIPIMSYSVVSTHAHDTSYFTEGIEFYKGTLLESTGLYGKSKLVQKSFPDLKILKEVTLDPKLFGEGITVLHDTLYQLTYQEHRVLVYSAKDFKKIKELPLNPEGWGMTNDGKSLIASDGSSNLYFYEPQTFRLLRVQGVTENGTPAVNINELEYINGFVYANQWQYNYILKIDPSNGQVVAKMDLTELVNKVKNSDPHAEFFNGIAYNPETKKAYVTGKNWSQMYEIQFSF</sequence>
<keyword evidence="2" id="KW-0808">Transferase</keyword>
<dbReference type="Gene3D" id="2.130.10.10">
    <property type="entry name" value="YVTN repeat-like/Quinoprotein amine dehydrogenase"/>
    <property type="match status" value="1"/>
</dbReference>
<dbReference type="InterPro" id="IPR007788">
    <property type="entry name" value="QCT"/>
</dbReference>
<reference evidence="2 3" key="1">
    <citation type="submission" date="2016-11" db="EMBL/GenBank/DDBJ databases">
        <authorList>
            <person name="Jaros S."/>
            <person name="Januszkiewicz K."/>
            <person name="Wedrychowicz H."/>
        </authorList>
    </citation>
    <scope>NUCLEOTIDE SEQUENCE [LARGE SCALE GENOMIC DNA]</scope>
    <source>
        <strain evidence="2 3">DSM 18119</strain>
    </source>
</reference>
<dbReference type="PROSITE" id="PS51257">
    <property type="entry name" value="PROKAR_LIPOPROTEIN"/>
    <property type="match status" value="1"/>
</dbReference>
<dbReference type="Proteomes" id="UP000184048">
    <property type="component" value="Unassembled WGS sequence"/>
</dbReference>
<gene>
    <name evidence="2" type="ORF">SAMN02745131_02230</name>
</gene>
<dbReference type="SUPFAM" id="SSF63825">
    <property type="entry name" value="YWTD domain"/>
    <property type="match status" value="1"/>
</dbReference>
<evidence type="ECO:0000313" key="2">
    <source>
        <dbReference type="EMBL" id="SHF27890.1"/>
    </source>
</evidence>
<accession>A0A1M5AC64</accession>
<organism evidence="2 3">
    <name type="scientific">Flavisolibacter ginsengisoli DSM 18119</name>
    <dbReference type="NCBI Taxonomy" id="1121884"/>
    <lineage>
        <taxon>Bacteria</taxon>
        <taxon>Pseudomonadati</taxon>
        <taxon>Bacteroidota</taxon>
        <taxon>Chitinophagia</taxon>
        <taxon>Chitinophagales</taxon>
        <taxon>Chitinophagaceae</taxon>
        <taxon>Flavisolibacter</taxon>
    </lineage>
</organism>
<dbReference type="EMBL" id="FQUU01000008">
    <property type="protein sequence ID" value="SHF27890.1"/>
    <property type="molecule type" value="Genomic_DNA"/>
</dbReference>
<feature type="signal peptide" evidence="1">
    <location>
        <begin position="1"/>
        <end position="23"/>
    </location>
</feature>
<keyword evidence="3" id="KW-1185">Reference proteome</keyword>
<keyword evidence="1" id="KW-0732">Signal</keyword>
<protein>
    <submittedName>
        <fullName evidence="2">Glutamine cyclotransferase</fullName>
    </submittedName>
</protein>
<dbReference type="RefSeq" id="WP_072835410.1">
    <property type="nucleotide sequence ID" value="NZ_FQUU01000008.1"/>
</dbReference>
<feature type="chain" id="PRO_5012431767" evidence="1">
    <location>
        <begin position="24"/>
        <end position="265"/>
    </location>
</feature>
<dbReference type="PANTHER" id="PTHR31270">
    <property type="entry name" value="GLUTAMINYL-PEPTIDE CYCLOTRANSFERASE"/>
    <property type="match status" value="1"/>
</dbReference>
<dbReference type="InterPro" id="IPR015943">
    <property type="entry name" value="WD40/YVTN_repeat-like_dom_sf"/>
</dbReference>